<dbReference type="PANTHER" id="PTHR31344">
    <property type="entry name" value="NUCLEAR PORE COMPLEX PROTEIN NUP205"/>
    <property type="match status" value="1"/>
</dbReference>
<gene>
    <name evidence="1" type="ORF">GH714_029518</name>
</gene>
<keyword evidence="2" id="KW-1185">Reference proteome</keyword>
<sequence>MLEKELSEAAAEEVGLYPAVVGMETLQTRFSLLKRLGKLMLLETFTRYESCALSEREQTESSFSGLKVELESKVEMLKEELMEAAVLEVGLYSVVAEHGSSANKVHAPARRLSRFYLHTCKAISQAKRASAARAIISGLVLASKACGNDVPRLTFWLSNSIVLRAIVSQFVEKLQLVSAPSIIENGGQKGSCEASLMKMRKLINQKTLTPHMQPTAVKGSNSKKTYARRYGLGDQEQGNFAIDLWKKAFKDACERLCPIRSGGHECGCLPVLARLVMEQLVHRLDVAMFNAILRESADDANRSCF</sequence>
<dbReference type="GO" id="GO:0005643">
    <property type="term" value="C:nuclear pore"/>
    <property type="evidence" value="ECO:0007669"/>
    <property type="project" value="InterPro"/>
</dbReference>
<dbReference type="Proteomes" id="UP000467840">
    <property type="component" value="Chromosome 13"/>
</dbReference>
<proteinExistence type="predicted"/>
<name>A0A6A6KY21_HEVBR</name>
<accession>A0A6A6KY21</accession>
<dbReference type="AlphaFoldDB" id="A0A6A6KY21"/>
<evidence type="ECO:0008006" key="3">
    <source>
        <dbReference type="Google" id="ProtNLM"/>
    </source>
</evidence>
<organism evidence="1 2">
    <name type="scientific">Hevea brasiliensis</name>
    <name type="common">Para rubber tree</name>
    <name type="synonym">Siphonia brasiliensis</name>
    <dbReference type="NCBI Taxonomy" id="3981"/>
    <lineage>
        <taxon>Eukaryota</taxon>
        <taxon>Viridiplantae</taxon>
        <taxon>Streptophyta</taxon>
        <taxon>Embryophyta</taxon>
        <taxon>Tracheophyta</taxon>
        <taxon>Spermatophyta</taxon>
        <taxon>Magnoliopsida</taxon>
        <taxon>eudicotyledons</taxon>
        <taxon>Gunneridae</taxon>
        <taxon>Pentapetalae</taxon>
        <taxon>rosids</taxon>
        <taxon>fabids</taxon>
        <taxon>Malpighiales</taxon>
        <taxon>Euphorbiaceae</taxon>
        <taxon>Crotonoideae</taxon>
        <taxon>Micrandreae</taxon>
        <taxon>Hevea</taxon>
    </lineage>
</organism>
<evidence type="ECO:0000313" key="2">
    <source>
        <dbReference type="Proteomes" id="UP000467840"/>
    </source>
</evidence>
<reference evidence="1 2" key="1">
    <citation type="journal article" date="2020" name="Mol. Plant">
        <title>The Chromosome-Based Rubber Tree Genome Provides New Insights into Spurge Genome Evolution and Rubber Biosynthesis.</title>
        <authorList>
            <person name="Liu J."/>
            <person name="Shi C."/>
            <person name="Shi C.C."/>
            <person name="Li W."/>
            <person name="Zhang Q.J."/>
            <person name="Zhang Y."/>
            <person name="Li K."/>
            <person name="Lu H.F."/>
            <person name="Shi C."/>
            <person name="Zhu S.T."/>
            <person name="Xiao Z.Y."/>
            <person name="Nan H."/>
            <person name="Yue Y."/>
            <person name="Zhu X.G."/>
            <person name="Wu Y."/>
            <person name="Hong X.N."/>
            <person name="Fan G.Y."/>
            <person name="Tong Y."/>
            <person name="Zhang D."/>
            <person name="Mao C.L."/>
            <person name="Liu Y.L."/>
            <person name="Hao S.J."/>
            <person name="Liu W.Q."/>
            <person name="Lv M.Q."/>
            <person name="Zhang H.B."/>
            <person name="Liu Y."/>
            <person name="Hu-Tang G.R."/>
            <person name="Wang J.P."/>
            <person name="Wang J.H."/>
            <person name="Sun Y.H."/>
            <person name="Ni S.B."/>
            <person name="Chen W.B."/>
            <person name="Zhang X.C."/>
            <person name="Jiao Y.N."/>
            <person name="Eichler E.E."/>
            <person name="Li G.H."/>
            <person name="Liu X."/>
            <person name="Gao L.Z."/>
        </authorList>
    </citation>
    <scope>NUCLEOTIDE SEQUENCE [LARGE SCALE GENOMIC DNA]</scope>
    <source>
        <strain evidence="2">cv. GT1</strain>
        <tissue evidence="1">Leaf</tissue>
    </source>
</reference>
<dbReference type="EMBL" id="JAAGAX010000014">
    <property type="protein sequence ID" value="KAF2292868.1"/>
    <property type="molecule type" value="Genomic_DNA"/>
</dbReference>
<evidence type="ECO:0000313" key="1">
    <source>
        <dbReference type="EMBL" id="KAF2292868.1"/>
    </source>
</evidence>
<protein>
    <recommendedName>
        <fullName evidence="3">Dilute domain-containing protein</fullName>
    </recommendedName>
</protein>
<dbReference type="PANTHER" id="PTHR31344:SF13">
    <property type="entry name" value="EEIG1_EHBP1 PROTEIN AMINO-TERMINAL DOMAIN PROTEIN"/>
    <property type="match status" value="1"/>
</dbReference>
<comment type="caution">
    <text evidence="1">The sequence shown here is derived from an EMBL/GenBank/DDBJ whole genome shotgun (WGS) entry which is preliminary data.</text>
</comment>
<dbReference type="InterPro" id="IPR021827">
    <property type="entry name" value="Nup186/Nup192/Nup205"/>
</dbReference>